<dbReference type="GeneTree" id="ENSGT00940000158284"/>
<reference evidence="18" key="2">
    <citation type="submission" date="2025-08" db="UniProtKB">
        <authorList>
            <consortium name="Ensembl"/>
        </authorList>
    </citation>
    <scope>IDENTIFICATION</scope>
</reference>
<comment type="catalytic activity">
    <reaction evidence="7">
        <text>12-hexadecanoyloxy-octadecanoate + H2O = 12-hydroxyoctadecanoate + hexadecanoate + H(+)</text>
        <dbReference type="Rhea" id="RHEA:52056"/>
        <dbReference type="ChEBI" id="CHEBI:7896"/>
        <dbReference type="ChEBI" id="CHEBI:15377"/>
        <dbReference type="ChEBI" id="CHEBI:15378"/>
        <dbReference type="ChEBI" id="CHEBI:83677"/>
        <dbReference type="ChEBI" id="CHEBI:84201"/>
    </reaction>
    <physiologicalReaction direction="left-to-right" evidence="7">
        <dbReference type="Rhea" id="RHEA:52057"/>
    </physiologicalReaction>
</comment>
<feature type="transmembrane region" description="Helical" evidence="17">
    <location>
        <begin position="132"/>
        <end position="151"/>
    </location>
</feature>
<dbReference type="Pfam" id="PF04750">
    <property type="entry name" value="Far-17a_AIG1"/>
    <property type="match status" value="1"/>
</dbReference>
<evidence type="ECO:0000256" key="9">
    <source>
        <dbReference type="ARBA" id="ARBA00047863"/>
    </source>
</evidence>
<evidence type="ECO:0000256" key="5">
    <source>
        <dbReference type="ARBA" id="ARBA00022989"/>
    </source>
</evidence>
<evidence type="ECO:0000313" key="18">
    <source>
        <dbReference type="Ensembl" id="ENSSHAP00000014758.2"/>
    </source>
</evidence>
<feature type="transmembrane region" description="Helical" evidence="17">
    <location>
        <begin position="49"/>
        <end position="71"/>
    </location>
</feature>
<comment type="catalytic activity">
    <reaction evidence="8">
        <text>13-octadecanoyloxy-octadecanoate + H2O = 13-hydroxy-octadecanoate + octadecanoate + H(+)</text>
        <dbReference type="Rhea" id="RHEA:52084"/>
        <dbReference type="ChEBI" id="CHEBI:15377"/>
        <dbReference type="ChEBI" id="CHEBI:15378"/>
        <dbReference type="ChEBI" id="CHEBI:25629"/>
        <dbReference type="ChEBI" id="CHEBI:136304"/>
        <dbReference type="ChEBI" id="CHEBI:136335"/>
    </reaction>
    <physiologicalReaction direction="left-to-right" evidence="8">
        <dbReference type="Rhea" id="RHEA:52085"/>
    </physiologicalReaction>
</comment>
<sequence length="243" mass="28329">MEPLSTGRALMVAHCVCLFWSVFVVTQNVGLTNDPYLEMKRTFGGPWKYLTFLNQSLQIVLFVICVIHDVIYICNPTRRKGLPVHIVNVRDWMFSVLVFPIGTFVVFTFWIFYAFDRKFIFNRELDGTSPSWINHFIHTTILPLLVIELIICPHKYPSRKKGVLGLSIFASIYIIWILWINYTSGIWAYPLLENLNKSGLVVFFTSSYFGIVGFYFLGAWLTKLIWVYRGDCVNRIKEVQKML</sequence>
<comment type="catalytic activity">
    <reaction evidence="14">
        <text>13-(9Z-octadecenoyloxy)-octadecanoate + H2O = 13-hydroxy-octadecanoate + (9Z)-octadecenoate + H(+)</text>
        <dbReference type="Rhea" id="RHEA:52064"/>
        <dbReference type="ChEBI" id="CHEBI:15377"/>
        <dbReference type="ChEBI" id="CHEBI:15378"/>
        <dbReference type="ChEBI" id="CHEBI:30823"/>
        <dbReference type="ChEBI" id="CHEBI:136303"/>
        <dbReference type="ChEBI" id="CHEBI:136304"/>
    </reaction>
    <physiologicalReaction direction="left-to-right" evidence="14">
        <dbReference type="Rhea" id="RHEA:52065"/>
    </physiologicalReaction>
</comment>
<comment type="similarity">
    <text evidence="3">Belongs to the AIG1 family.</text>
</comment>
<feature type="transmembrane region" description="Helical" evidence="17">
    <location>
        <begin position="9"/>
        <end position="29"/>
    </location>
</feature>
<evidence type="ECO:0000256" key="7">
    <source>
        <dbReference type="ARBA" id="ARBA00047368"/>
    </source>
</evidence>
<dbReference type="Proteomes" id="UP000007648">
    <property type="component" value="Unassembled WGS sequence"/>
</dbReference>
<keyword evidence="5 17" id="KW-1133">Transmembrane helix</keyword>
<evidence type="ECO:0000256" key="14">
    <source>
        <dbReference type="ARBA" id="ARBA00049296"/>
    </source>
</evidence>
<dbReference type="PANTHER" id="PTHR10989">
    <property type="entry name" value="ANDROGEN-INDUCED PROTEIN 1-RELATED"/>
    <property type="match status" value="1"/>
</dbReference>
<comment type="catalytic activity">
    <reaction evidence="12">
        <text>9-(9Z-octadecenoyloxy)-octadecanoate + H2O = 9-hydroxy-octadecanoate + (9Z)-octadecenoate + H(+)</text>
        <dbReference type="Rhea" id="RHEA:52048"/>
        <dbReference type="ChEBI" id="CHEBI:15377"/>
        <dbReference type="ChEBI" id="CHEBI:15378"/>
        <dbReference type="ChEBI" id="CHEBI:30823"/>
        <dbReference type="ChEBI" id="CHEBI:136282"/>
        <dbReference type="ChEBI" id="CHEBI:136286"/>
    </reaction>
    <physiologicalReaction direction="left-to-right" evidence="12">
        <dbReference type="Rhea" id="RHEA:52049"/>
    </physiologicalReaction>
</comment>
<comment type="catalytic activity">
    <reaction evidence="9">
        <text>9-hexadecanoyloxy-octadecanoate + H2O = 9-hydroxy-octadecanoate + hexadecanoate + H(+)</text>
        <dbReference type="Rhea" id="RHEA:52052"/>
        <dbReference type="ChEBI" id="CHEBI:7896"/>
        <dbReference type="ChEBI" id="CHEBI:15377"/>
        <dbReference type="ChEBI" id="CHEBI:15378"/>
        <dbReference type="ChEBI" id="CHEBI:83670"/>
        <dbReference type="ChEBI" id="CHEBI:136286"/>
    </reaction>
    <physiologicalReaction direction="left-to-right" evidence="9">
        <dbReference type="Rhea" id="RHEA:52053"/>
    </physiologicalReaction>
</comment>
<gene>
    <name evidence="18" type="primary">LOC100929883</name>
</gene>
<protein>
    <recommendedName>
        <fullName evidence="20">Androgen dependent TFPI regulating protein</fullName>
    </recommendedName>
</protein>
<dbReference type="HOGENOM" id="CLU_073346_2_0_1"/>
<comment type="catalytic activity">
    <reaction evidence="15">
        <text>13-(9Z-hexadecenoyloxy)-octadecanoate + H2O = 13-hydroxy-octadecanoate + (9Z)-hexadecenoate + H(+)</text>
        <dbReference type="Rhea" id="RHEA:52076"/>
        <dbReference type="ChEBI" id="CHEBI:15377"/>
        <dbReference type="ChEBI" id="CHEBI:15378"/>
        <dbReference type="ChEBI" id="CHEBI:32372"/>
        <dbReference type="ChEBI" id="CHEBI:136304"/>
        <dbReference type="ChEBI" id="CHEBI:136315"/>
    </reaction>
    <physiologicalReaction direction="left-to-right" evidence="15">
        <dbReference type="Rhea" id="RHEA:52077"/>
    </physiologicalReaction>
</comment>
<dbReference type="Ensembl" id="ENSSHAT00000014883.2">
    <property type="protein sequence ID" value="ENSSHAP00000014758.2"/>
    <property type="gene ID" value="ENSSHAG00000012601.2"/>
</dbReference>
<keyword evidence="19" id="KW-1185">Reference proteome</keyword>
<dbReference type="PANTHER" id="PTHR10989:SF22">
    <property type="entry name" value="ANDROGEN DEPENDENT TFPI REGULATING PROTEIN"/>
    <property type="match status" value="1"/>
</dbReference>
<keyword evidence="4 17" id="KW-0812">Transmembrane</keyword>
<evidence type="ECO:0000256" key="15">
    <source>
        <dbReference type="ARBA" id="ARBA00049322"/>
    </source>
</evidence>
<evidence type="ECO:0000256" key="17">
    <source>
        <dbReference type="SAM" id="Phobius"/>
    </source>
</evidence>
<keyword evidence="6 17" id="KW-0472">Membrane</keyword>
<reference evidence="18 19" key="1">
    <citation type="journal article" date="2011" name="Proc. Natl. Acad. Sci. U.S.A.">
        <title>Genetic diversity and population structure of the endangered marsupial Sarcophilus harrisii (Tasmanian devil).</title>
        <authorList>
            <person name="Miller W."/>
            <person name="Hayes V.M."/>
            <person name="Ratan A."/>
            <person name="Petersen D.C."/>
            <person name="Wittekindt N.E."/>
            <person name="Miller J."/>
            <person name="Walenz B."/>
            <person name="Knight J."/>
            <person name="Qi J."/>
            <person name="Zhao F."/>
            <person name="Wang Q."/>
            <person name="Bedoya-Reina O.C."/>
            <person name="Katiyar N."/>
            <person name="Tomsho L.P."/>
            <person name="Kasson L.M."/>
            <person name="Hardie R.A."/>
            <person name="Woodbridge P."/>
            <person name="Tindall E.A."/>
            <person name="Bertelsen M.F."/>
            <person name="Dixon D."/>
            <person name="Pyecroft S."/>
            <person name="Helgen K.M."/>
            <person name="Lesk A.M."/>
            <person name="Pringle T.H."/>
            <person name="Patterson N."/>
            <person name="Zhang Y."/>
            <person name="Kreiss A."/>
            <person name="Woods G.M."/>
            <person name="Jones M.E."/>
            <person name="Schuster S.C."/>
        </authorList>
    </citation>
    <scope>NUCLEOTIDE SEQUENCE [LARGE SCALE GENOMIC DNA]</scope>
</reference>
<comment type="subcellular location">
    <subcellularLocation>
        <location evidence="2">Endomembrane system</location>
        <topology evidence="2">Multi-pass membrane protein</topology>
    </subcellularLocation>
</comment>
<dbReference type="AlphaFoldDB" id="G3WH53"/>
<evidence type="ECO:0000256" key="10">
    <source>
        <dbReference type="ARBA" id="ARBA00048680"/>
    </source>
</evidence>
<evidence type="ECO:0008006" key="20">
    <source>
        <dbReference type="Google" id="ProtNLM"/>
    </source>
</evidence>
<proteinExistence type="inferred from homology"/>
<evidence type="ECO:0000256" key="12">
    <source>
        <dbReference type="ARBA" id="ARBA00048800"/>
    </source>
</evidence>
<dbReference type="GO" id="GO:0016020">
    <property type="term" value="C:membrane"/>
    <property type="evidence" value="ECO:0007669"/>
    <property type="project" value="InterPro"/>
</dbReference>
<evidence type="ECO:0000256" key="11">
    <source>
        <dbReference type="ARBA" id="ARBA00048701"/>
    </source>
</evidence>
<comment type="catalytic activity">
    <reaction evidence="1">
        <text>9-(9Z-hexadecenoyloxy)-octadecanoate + H2O = (9Z)-hexadecenoate + 9-hydroxy-octadecanoate + H(+)</text>
        <dbReference type="Rhea" id="RHEA:52068"/>
        <dbReference type="ChEBI" id="CHEBI:15377"/>
        <dbReference type="ChEBI" id="CHEBI:15378"/>
        <dbReference type="ChEBI" id="CHEBI:32372"/>
        <dbReference type="ChEBI" id="CHEBI:136286"/>
        <dbReference type="ChEBI" id="CHEBI:136309"/>
    </reaction>
    <physiologicalReaction direction="left-to-right" evidence="1">
        <dbReference type="Rhea" id="RHEA:52069"/>
    </physiologicalReaction>
</comment>
<dbReference type="GO" id="GO:0012505">
    <property type="term" value="C:endomembrane system"/>
    <property type="evidence" value="ECO:0007669"/>
    <property type="project" value="UniProtKB-SubCell"/>
</dbReference>
<comment type="catalytic activity">
    <reaction evidence="16">
        <text>12-(9Z-hexadecenoyloxy)-octadecanoate + H2O = 12-hydroxyoctadecanoate + (9Z)-hexadecenoate + H(+)</text>
        <dbReference type="Rhea" id="RHEA:52072"/>
        <dbReference type="ChEBI" id="CHEBI:15377"/>
        <dbReference type="ChEBI" id="CHEBI:15378"/>
        <dbReference type="ChEBI" id="CHEBI:32372"/>
        <dbReference type="ChEBI" id="CHEBI:84201"/>
        <dbReference type="ChEBI" id="CHEBI:136312"/>
    </reaction>
    <physiologicalReaction direction="left-to-right" evidence="16">
        <dbReference type="Rhea" id="RHEA:52073"/>
    </physiologicalReaction>
</comment>
<organism evidence="18 19">
    <name type="scientific">Sarcophilus harrisii</name>
    <name type="common">Tasmanian devil</name>
    <name type="synonym">Sarcophilus laniarius</name>
    <dbReference type="NCBI Taxonomy" id="9305"/>
    <lineage>
        <taxon>Eukaryota</taxon>
        <taxon>Metazoa</taxon>
        <taxon>Chordata</taxon>
        <taxon>Craniata</taxon>
        <taxon>Vertebrata</taxon>
        <taxon>Euteleostomi</taxon>
        <taxon>Mammalia</taxon>
        <taxon>Metatheria</taxon>
        <taxon>Dasyuromorphia</taxon>
        <taxon>Dasyuridae</taxon>
        <taxon>Sarcophilus</taxon>
    </lineage>
</organism>
<evidence type="ECO:0000256" key="8">
    <source>
        <dbReference type="ARBA" id="ARBA00047427"/>
    </source>
</evidence>
<evidence type="ECO:0000256" key="6">
    <source>
        <dbReference type="ARBA" id="ARBA00023136"/>
    </source>
</evidence>
<evidence type="ECO:0000256" key="3">
    <source>
        <dbReference type="ARBA" id="ARBA00009300"/>
    </source>
</evidence>
<feature type="transmembrane region" description="Helical" evidence="17">
    <location>
        <begin position="163"/>
        <end position="180"/>
    </location>
</feature>
<name>G3WH53_SARHA</name>
<evidence type="ECO:0000256" key="4">
    <source>
        <dbReference type="ARBA" id="ARBA00022692"/>
    </source>
</evidence>
<feature type="transmembrane region" description="Helical" evidence="17">
    <location>
        <begin position="92"/>
        <end position="112"/>
    </location>
</feature>
<evidence type="ECO:0000256" key="16">
    <source>
        <dbReference type="ARBA" id="ARBA00049428"/>
    </source>
</evidence>
<comment type="catalytic activity">
    <reaction evidence="13">
        <text>9-octadecanoyloxy-octadecanoate + H2O = 9-hydroxy-octadecanoate + octadecanoate + H(+)</text>
        <dbReference type="Rhea" id="RHEA:52096"/>
        <dbReference type="ChEBI" id="CHEBI:15377"/>
        <dbReference type="ChEBI" id="CHEBI:15378"/>
        <dbReference type="ChEBI" id="CHEBI:25629"/>
        <dbReference type="ChEBI" id="CHEBI:136286"/>
        <dbReference type="ChEBI" id="CHEBI:136373"/>
    </reaction>
    <physiologicalReaction direction="left-to-right" evidence="13">
        <dbReference type="Rhea" id="RHEA:52097"/>
    </physiologicalReaction>
</comment>
<dbReference type="eggNOG" id="KOG3989">
    <property type="taxonomic scope" value="Eukaryota"/>
</dbReference>
<feature type="transmembrane region" description="Helical" evidence="17">
    <location>
        <begin position="200"/>
        <end position="221"/>
    </location>
</feature>
<evidence type="ECO:0000256" key="1">
    <source>
        <dbReference type="ARBA" id="ARBA00000923"/>
    </source>
</evidence>
<evidence type="ECO:0000313" key="19">
    <source>
        <dbReference type="Proteomes" id="UP000007648"/>
    </source>
</evidence>
<evidence type="ECO:0000256" key="2">
    <source>
        <dbReference type="ARBA" id="ARBA00004127"/>
    </source>
</evidence>
<reference evidence="18" key="3">
    <citation type="submission" date="2025-09" db="UniProtKB">
        <authorList>
            <consortium name="Ensembl"/>
        </authorList>
    </citation>
    <scope>IDENTIFICATION</scope>
</reference>
<comment type="catalytic activity">
    <reaction evidence="11">
        <text>12-(9Z-octadecenoyloxy)-octadecanoate + H2O = 12-hydroxyoctadecanoate + (9Z)-octadecenoate + H(+)</text>
        <dbReference type="Rhea" id="RHEA:52060"/>
        <dbReference type="ChEBI" id="CHEBI:15377"/>
        <dbReference type="ChEBI" id="CHEBI:15378"/>
        <dbReference type="ChEBI" id="CHEBI:30823"/>
        <dbReference type="ChEBI" id="CHEBI:84201"/>
        <dbReference type="ChEBI" id="CHEBI:136302"/>
    </reaction>
    <physiologicalReaction direction="left-to-right" evidence="11">
        <dbReference type="Rhea" id="RHEA:52061"/>
    </physiologicalReaction>
</comment>
<accession>G3WH53</accession>
<evidence type="ECO:0000256" key="13">
    <source>
        <dbReference type="ARBA" id="ARBA00049221"/>
    </source>
</evidence>
<dbReference type="InterPro" id="IPR006838">
    <property type="entry name" value="ADTRP_AIG1"/>
</dbReference>
<comment type="catalytic activity">
    <reaction evidence="10">
        <text>12-octadecanoyloxy-octadecanoate + H2O = 12-hydroxyoctadecanoate + octadecanoate + H(+)</text>
        <dbReference type="Rhea" id="RHEA:52080"/>
        <dbReference type="ChEBI" id="CHEBI:15377"/>
        <dbReference type="ChEBI" id="CHEBI:15378"/>
        <dbReference type="ChEBI" id="CHEBI:25629"/>
        <dbReference type="ChEBI" id="CHEBI:84201"/>
        <dbReference type="ChEBI" id="CHEBI:136330"/>
    </reaction>
    <physiologicalReaction direction="left-to-right" evidence="10">
        <dbReference type="Rhea" id="RHEA:52081"/>
    </physiologicalReaction>
</comment>